<dbReference type="CDD" id="cd02223">
    <property type="entry name" value="cupin_Bh2720-like"/>
    <property type="match status" value="1"/>
</dbReference>
<dbReference type="Gene3D" id="2.60.120.10">
    <property type="entry name" value="Jelly Rolls"/>
    <property type="match status" value="1"/>
</dbReference>
<proteinExistence type="predicted"/>
<comment type="caution">
    <text evidence="3">The sequence shown here is derived from an EMBL/GenBank/DDBJ whole genome shotgun (WGS) entry which is preliminary data.</text>
</comment>
<dbReference type="InterPro" id="IPR011051">
    <property type="entry name" value="RmlC_Cupin_sf"/>
</dbReference>
<evidence type="ECO:0000259" key="2">
    <source>
        <dbReference type="Pfam" id="PF07883"/>
    </source>
</evidence>
<dbReference type="Pfam" id="PF07883">
    <property type="entry name" value="Cupin_2"/>
    <property type="match status" value="1"/>
</dbReference>
<evidence type="ECO:0000313" key="4">
    <source>
        <dbReference type="Proteomes" id="UP000230179"/>
    </source>
</evidence>
<name>A0A2H0U986_9BACT</name>
<dbReference type="InterPro" id="IPR013096">
    <property type="entry name" value="Cupin_2"/>
</dbReference>
<dbReference type="InterPro" id="IPR052538">
    <property type="entry name" value="Flavonoid_dioxygenase-like"/>
</dbReference>
<evidence type="ECO:0000313" key="3">
    <source>
        <dbReference type="EMBL" id="PIR82979.1"/>
    </source>
</evidence>
<sequence>MKGYVENIEKKALENENFRTVLYTDCNVQLVVMSLLPGEEIGEEVHDVDQFLRIEKGTGSAVLDDVAHDIADGSAVVVPAGTKHNIINAGADSMKLYTLYTPPHHKDGTVHKTKAEAEASEEHFDGTTTE</sequence>
<dbReference type="PANTHER" id="PTHR43346">
    <property type="entry name" value="LIGAND BINDING DOMAIN PROTEIN, PUTATIVE (AFU_ORTHOLOGUE AFUA_6G14370)-RELATED"/>
    <property type="match status" value="1"/>
</dbReference>
<feature type="domain" description="Cupin type-2" evidence="2">
    <location>
        <begin position="32"/>
        <end position="99"/>
    </location>
</feature>
<dbReference type="Proteomes" id="UP000230179">
    <property type="component" value="Unassembled WGS sequence"/>
</dbReference>
<dbReference type="EMBL" id="PFBL01000022">
    <property type="protein sequence ID" value="PIR82979.1"/>
    <property type="molecule type" value="Genomic_DNA"/>
</dbReference>
<evidence type="ECO:0000256" key="1">
    <source>
        <dbReference type="SAM" id="MobiDB-lite"/>
    </source>
</evidence>
<gene>
    <name evidence="3" type="ORF">COU19_02855</name>
</gene>
<protein>
    <submittedName>
        <fullName evidence="3">Cupin domain-containing protein</fullName>
    </submittedName>
</protein>
<feature type="region of interest" description="Disordered" evidence="1">
    <location>
        <begin position="105"/>
        <end position="130"/>
    </location>
</feature>
<accession>A0A2H0U986</accession>
<organism evidence="3 4">
    <name type="scientific">Candidatus Kaiserbacteria bacterium CG10_big_fil_rev_8_21_14_0_10_56_12</name>
    <dbReference type="NCBI Taxonomy" id="1974611"/>
    <lineage>
        <taxon>Bacteria</taxon>
        <taxon>Candidatus Kaiseribacteriota</taxon>
    </lineage>
</organism>
<dbReference type="SUPFAM" id="SSF51182">
    <property type="entry name" value="RmlC-like cupins"/>
    <property type="match status" value="1"/>
</dbReference>
<dbReference type="AlphaFoldDB" id="A0A2H0U986"/>
<dbReference type="PANTHER" id="PTHR43346:SF1">
    <property type="entry name" value="QUERCETIN 2,3-DIOXYGENASE-RELATED"/>
    <property type="match status" value="1"/>
</dbReference>
<reference evidence="4" key="1">
    <citation type="submission" date="2017-09" db="EMBL/GenBank/DDBJ databases">
        <title>Depth-based differentiation of microbial function through sediment-hosted aquifers and enrichment of novel symbionts in the deep terrestrial subsurface.</title>
        <authorList>
            <person name="Probst A.J."/>
            <person name="Ladd B."/>
            <person name="Jarett J.K."/>
            <person name="Geller-Mcgrath D.E."/>
            <person name="Sieber C.M.K."/>
            <person name="Emerson J.B."/>
            <person name="Anantharaman K."/>
            <person name="Thomas B.C."/>
            <person name="Malmstrom R."/>
            <person name="Stieglmeier M."/>
            <person name="Klingl A."/>
            <person name="Woyke T."/>
            <person name="Ryan C.M."/>
            <person name="Banfield J.F."/>
        </authorList>
    </citation>
    <scope>NUCLEOTIDE SEQUENCE [LARGE SCALE GENOMIC DNA]</scope>
</reference>
<dbReference type="InterPro" id="IPR014710">
    <property type="entry name" value="RmlC-like_jellyroll"/>
</dbReference>